<name>A0ABQ1QC63_9ACTN</name>
<accession>A0ABQ1QC63</accession>
<evidence type="ECO:0000313" key="11">
    <source>
        <dbReference type="Proteomes" id="UP000630594"/>
    </source>
</evidence>
<evidence type="ECO:0000256" key="6">
    <source>
        <dbReference type="ARBA" id="ARBA00022989"/>
    </source>
</evidence>
<evidence type="ECO:0000256" key="1">
    <source>
        <dbReference type="ARBA" id="ARBA00004651"/>
    </source>
</evidence>
<dbReference type="PROSITE" id="PS50928">
    <property type="entry name" value="ABC_TM1"/>
    <property type="match status" value="1"/>
</dbReference>
<dbReference type="PANTHER" id="PTHR42929:SF1">
    <property type="entry name" value="INNER MEMBRANE ABC TRANSPORTER PERMEASE PROTEIN YDCU-RELATED"/>
    <property type="match status" value="1"/>
</dbReference>
<dbReference type="Proteomes" id="UP000630594">
    <property type="component" value="Unassembled WGS sequence"/>
</dbReference>
<feature type="transmembrane region" description="Helical" evidence="8">
    <location>
        <begin position="228"/>
        <end position="249"/>
    </location>
</feature>
<dbReference type="RefSeq" id="WP_188421731.1">
    <property type="nucleotide sequence ID" value="NZ_BMCK01000003.1"/>
</dbReference>
<keyword evidence="6 8" id="KW-1133">Transmembrane helix</keyword>
<keyword evidence="7 8" id="KW-0472">Membrane</keyword>
<comment type="similarity">
    <text evidence="2">Belongs to the binding-protein-dependent transport system permease family. CysTW subfamily.</text>
</comment>
<keyword evidence="4" id="KW-1003">Cell membrane</keyword>
<sequence length="259" mass="28314">MPVAFVVTVGFWRLDGFELVQDWDPSTYSQMLGDSTFWGIVAWTVRTWVTVLALVLAIGIPAAYFIARHVRSLSMQTAILMLTVLPFWVSYVIRIITWIPMFGNKGVLNGALVKAGILEDPSSAFLYNATAMTIALVSMYIVFIVGPVYFGLSRIDADTLAASRMSGASPWTTFWKVELPLAKPGIVAGSFFATVFLLGDFATEQIVGGATNPMLAGLSLRYAETLQWPMAAAVSAALLAIALVLIWLLSRVHDLRKEV</sequence>
<dbReference type="Pfam" id="PF00528">
    <property type="entry name" value="BPD_transp_1"/>
    <property type="match status" value="1"/>
</dbReference>
<dbReference type="Gene3D" id="1.10.3720.10">
    <property type="entry name" value="MetI-like"/>
    <property type="match status" value="1"/>
</dbReference>
<dbReference type="CDD" id="cd06261">
    <property type="entry name" value="TM_PBP2"/>
    <property type="match status" value="1"/>
</dbReference>
<evidence type="ECO:0000256" key="7">
    <source>
        <dbReference type="ARBA" id="ARBA00023136"/>
    </source>
</evidence>
<evidence type="ECO:0000313" key="10">
    <source>
        <dbReference type="EMBL" id="GGD21877.1"/>
    </source>
</evidence>
<gene>
    <name evidence="10" type="ORF">GCM10007231_21320</name>
</gene>
<organism evidence="10 11">
    <name type="scientific">Nocardioides daphniae</name>
    <dbReference type="NCBI Taxonomy" id="402297"/>
    <lineage>
        <taxon>Bacteria</taxon>
        <taxon>Bacillati</taxon>
        <taxon>Actinomycetota</taxon>
        <taxon>Actinomycetes</taxon>
        <taxon>Propionibacteriales</taxon>
        <taxon>Nocardioidaceae</taxon>
        <taxon>Nocardioides</taxon>
    </lineage>
</organism>
<evidence type="ECO:0000256" key="4">
    <source>
        <dbReference type="ARBA" id="ARBA00022475"/>
    </source>
</evidence>
<feature type="transmembrane region" description="Helical" evidence="8">
    <location>
        <begin position="186"/>
        <end position="208"/>
    </location>
</feature>
<evidence type="ECO:0000256" key="2">
    <source>
        <dbReference type="ARBA" id="ARBA00007069"/>
    </source>
</evidence>
<evidence type="ECO:0000256" key="5">
    <source>
        <dbReference type="ARBA" id="ARBA00022692"/>
    </source>
</evidence>
<feature type="transmembrane region" description="Helical" evidence="8">
    <location>
        <begin position="125"/>
        <end position="150"/>
    </location>
</feature>
<dbReference type="InterPro" id="IPR035906">
    <property type="entry name" value="MetI-like_sf"/>
</dbReference>
<evidence type="ECO:0000259" key="9">
    <source>
        <dbReference type="PROSITE" id="PS50928"/>
    </source>
</evidence>
<protein>
    <submittedName>
        <fullName evidence="10">Spermidine/putrescine ABC transporter permease</fullName>
    </submittedName>
</protein>
<evidence type="ECO:0000256" key="8">
    <source>
        <dbReference type="RuleBase" id="RU363032"/>
    </source>
</evidence>
<comment type="caution">
    <text evidence="10">The sequence shown here is derived from an EMBL/GenBank/DDBJ whole genome shotgun (WGS) entry which is preliminary data.</text>
</comment>
<dbReference type="InterPro" id="IPR000515">
    <property type="entry name" value="MetI-like"/>
</dbReference>
<keyword evidence="5 8" id="KW-0812">Transmembrane</keyword>
<keyword evidence="11" id="KW-1185">Reference proteome</keyword>
<proteinExistence type="inferred from homology"/>
<feature type="transmembrane region" description="Helical" evidence="8">
    <location>
        <begin position="40"/>
        <end position="66"/>
    </location>
</feature>
<dbReference type="PANTHER" id="PTHR42929">
    <property type="entry name" value="INNER MEMBRANE ABC TRANSPORTER PERMEASE PROTEIN YDCU-RELATED-RELATED"/>
    <property type="match status" value="1"/>
</dbReference>
<feature type="transmembrane region" description="Helical" evidence="8">
    <location>
        <begin position="78"/>
        <end position="99"/>
    </location>
</feature>
<comment type="subcellular location">
    <subcellularLocation>
        <location evidence="1 8">Cell membrane</location>
        <topology evidence="1 8">Multi-pass membrane protein</topology>
    </subcellularLocation>
</comment>
<feature type="domain" description="ABC transmembrane type-1" evidence="9">
    <location>
        <begin position="41"/>
        <end position="249"/>
    </location>
</feature>
<dbReference type="EMBL" id="BMCK01000003">
    <property type="protein sequence ID" value="GGD21877.1"/>
    <property type="molecule type" value="Genomic_DNA"/>
</dbReference>
<reference evidence="11" key="1">
    <citation type="journal article" date="2019" name="Int. J. Syst. Evol. Microbiol.">
        <title>The Global Catalogue of Microorganisms (GCM) 10K type strain sequencing project: providing services to taxonomists for standard genome sequencing and annotation.</title>
        <authorList>
            <consortium name="The Broad Institute Genomics Platform"/>
            <consortium name="The Broad Institute Genome Sequencing Center for Infectious Disease"/>
            <person name="Wu L."/>
            <person name="Ma J."/>
        </authorList>
    </citation>
    <scope>NUCLEOTIDE SEQUENCE [LARGE SCALE GENOMIC DNA]</scope>
    <source>
        <strain evidence="11">CCM 7403</strain>
    </source>
</reference>
<dbReference type="SUPFAM" id="SSF161098">
    <property type="entry name" value="MetI-like"/>
    <property type="match status" value="1"/>
</dbReference>
<keyword evidence="3 8" id="KW-0813">Transport</keyword>
<evidence type="ECO:0000256" key="3">
    <source>
        <dbReference type="ARBA" id="ARBA00022448"/>
    </source>
</evidence>